<gene>
    <name evidence="1" type="ORF">IV68_GL000145</name>
</gene>
<sequence>MQIDQNTIQPLTNLETIGAYELALSCNYTATAPLTIEMLVAYSDQTIFYLVTRQGIRQPVFGYRVVDAGLLLR</sequence>
<comment type="caution">
    <text evidence="1">The sequence shown here is derived from an EMBL/GenBank/DDBJ whole genome shotgun (WGS) entry which is preliminary data.</text>
</comment>
<dbReference type="InParanoid" id="A0A0R2FY52"/>
<evidence type="ECO:0000313" key="1">
    <source>
        <dbReference type="EMBL" id="KRN33347.1"/>
    </source>
</evidence>
<reference evidence="1 2" key="1">
    <citation type="journal article" date="2015" name="Genome Announc.">
        <title>Expanding the biotechnology potential of lactobacilli through comparative genomics of 213 strains and associated genera.</title>
        <authorList>
            <person name="Sun Z."/>
            <person name="Harris H.M."/>
            <person name="McCann A."/>
            <person name="Guo C."/>
            <person name="Argimon S."/>
            <person name="Zhang W."/>
            <person name="Yang X."/>
            <person name="Jeffery I.B."/>
            <person name="Cooney J.C."/>
            <person name="Kagawa T.F."/>
            <person name="Liu W."/>
            <person name="Song Y."/>
            <person name="Salvetti E."/>
            <person name="Wrobel A."/>
            <person name="Rasinkangas P."/>
            <person name="Parkhill J."/>
            <person name="Rea M.C."/>
            <person name="O'Sullivan O."/>
            <person name="Ritari J."/>
            <person name="Douillard F.P."/>
            <person name="Paul Ross R."/>
            <person name="Yang R."/>
            <person name="Briner A.E."/>
            <person name="Felis G.E."/>
            <person name="de Vos W.M."/>
            <person name="Barrangou R."/>
            <person name="Klaenhammer T.R."/>
            <person name="Caufield P.W."/>
            <person name="Cui Y."/>
            <person name="Zhang H."/>
            <person name="O'Toole P.W."/>
        </authorList>
    </citation>
    <scope>NUCLEOTIDE SEQUENCE [LARGE SCALE GENOMIC DNA]</scope>
    <source>
        <strain evidence="1 2">DSM 20190</strain>
    </source>
</reference>
<protein>
    <submittedName>
        <fullName evidence="1">Uncharacterized protein</fullName>
    </submittedName>
</protein>
<dbReference type="Proteomes" id="UP000051296">
    <property type="component" value="Unassembled WGS sequence"/>
</dbReference>
<name>A0A0R2FY52_9LACO</name>
<accession>A0A0R2FY52</accession>
<dbReference type="AlphaFoldDB" id="A0A0R2FY52"/>
<dbReference type="PATRIC" id="fig|1123500.6.peg.143"/>
<dbReference type="STRING" id="1123500.GCA_000420365_00358"/>
<organism evidence="1 2">
    <name type="scientific">Weissella halotolerans DSM 20190</name>
    <dbReference type="NCBI Taxonomy" id="1123500"/>
    <lineage>
        <taxon>Bacteria</taxon>
        <taxon>Bacillati</taxon>
        <taxon>Bacillota</taxon>
        <taxon>Bacilli</taxon>
        <taxon>Lactobacillales</taxon>
        <taxon>Lactobacillaceae</taxon>
        <taxon>Weissella</taxon>
    </lineage>
</organism>
<keyword evidence="2" id="KW-1185">Reference proteome</keyword>
<dbReference type="EMBL" id="JQAX01000001">
    <property type="protein sequence ID" value="KRN33347.1"/>
    <property type="molecule type" value="Genomic_DNA"/>
</dbReference>
<evidence type="ECO:0000313" key="2">
    <source>
        <dbReference type="Proteomes" id="UP000051296"/>
    </source>
</evidence>
<proteinExistence type="predicted"/>